<organism evidence="2 3">
    <name type="scientific">Penicillium cosmopolitanum</name>
    <dbReference type="NCBI Taxonomy" id="1131564"/>
    <lineage>
        <taxon>Eukaryota</taxon>
        <taxon>Fungi</taxon>
        <taxon>Dikarya</taxon>
        <taxon>Ascomycota</taxon>
        <taxon>Pezizomycotina</taxon>
        <taxon>Eurotiomycetes</taxon>
        <taxon>Eurotiomycetidae</taxon>
        <taxon>Eurotiales</taxon>
        <taxon>Aspergillaceae</taxon>
        <taxon>Penicillium</taxon>
    </lineage>
</organism>
<name>A0A9X0BC26_9EURO</name>
<keyword evidence="3" id="KW-1185">Reference proteome</keyword>
<dbReference type="RefSeq" id="XP_056491547.1">
    <property type="nucleotide sequence ID" value="XM_056628813.1"/>
</dbReference>
<reference evidence="2" key="1">
    <citation type="submission" date="2022-12" db="EMBL/GenBank/DDBJ databases">
        <authorList>
            <person name="Petersen C."/>
        </authorList>
    </citation>
    <scope>NUCLEOTIDE SEQUENCE</scope>
    <source>
        <strain evidence="2">IBT 29677</strain>
    </source>
</reference>
<dbReference type="OrthoDB" id="10333681at2759"/>
<proteinExistence type="predicted"/>
<comment type="caution">
    <text evidence="2">The sequence shown here is derived from an EMBL/GenBank/DDBJ whole genome shotgun (WGS) entry which is preliminary data.</text>
</comment>
<dbReference type="EMBL" id="JAPZBU010000005">
    <property type="protein sequence ID" value="KAJ5404305.1"/>
    <property type="molecule type" value="Genomic_DNA"/>
</dbReference>
<dbReference type="AlphaFoldDB" id="A0A9X0BC26"/>
<reference evidence="2" key="2">
    <citation type="journal article" date="2023" name="IMA Fungus">
        <title>Comparative genomic study of the Penicillium genus elucidates a diverse pangenome and 15 lateral gene transfer events.</title>
        <authorList>
            <person name="Petersen C."/>
            <person name="Sorensen T."/>
            <person name="Nielsen M.R."/>
            <person name="Sondergaard T.E."/>
            <person name="Sorensen J.L."/>
            <person name="Fitzpatrick D.A."/>
            <person name="Frisvad J.C."/>
            <person name="Nielsen K.L."/>
        </authorList>
    </citation>
    <scope>NUCLEOTIDE SEQUENCE</scope>
    <source>
        <strain evidence="2">IBT 29677</strain>
    </source>
</reference>
<sequence>MLPHYVPILPIKDPTNLYEELVGYLHRASLSGDLHPSRPNLSPTRPDWAELEDQESSNDNAINEDDSFPSNLYAAIEFLDRSLDDPGTLALARQILGRSTASRLRQLIHTVAPVI</sequence>
<accession>A0A9X0BC26</accession>
<evidence type="ECO:0000256" key="1">
    <source>
        <dbReference type="SAM" id="MobiDB-lite"/>
    </source>
</evidence>
<evidence type="ECO:0000313" key="2">
    <source>
        <dbReference type="EMBL" id="KAJ5404305.1"/>
    </source>
</evidence>
<dbReference type="Proteomes" id="UP001147747">
    <property type="component" value="Unassembled WGS sequence"/>
</dbReference>
<protein>
    <submittedName>
        <fullName evidence="2">Uncharacterized protein</fullName>
    </submittedName>
</protein>
<dbReference type="GeneID" id="81367793"/>
<feature type="compositionally biased region" description="Acidic residues" evidence="1">
    <location>
        <begin position="49"/>
        <end position="67"/>
    </location>
</feature>
<gene>
    <name evidence="2" type="ORF">N7509_004176</name>
</gene>
<evidence type="ECO:0000313" key="3">
    <source>
        <dbReference type="Proteomes" id="UP001147747"/>
    </source>
</evidence>
<feature type="region of interest" description="Disordered" evidence="1">
    <location>
        <begin position="30"/>
        <end position="67"/>
    </location>
</feature>